<dbReference type="Pfam" id="PF01467">
    <property type="entry name" value="CTP_transf_like"/>
    <property type="match status" value="1"/>
</dbReference>
<keyword evidence="5" id="KW-0548">Nucleotidyltransferase</keyword>
<evidence type="ECO:0000259" key="3">
    <source>
        <dbReference type="Pfam" id="PF00294"/>
    </source>
</evidence>
<dbReference type="Pfam" id="PF00294">
    <property type="entry name" value="PfkB"/>
    <property type="match status" value="1"/>
</dbReference>
<dbReference type="PANTHER" id="PTHR46969:SF1">
    <property type="entry name" value="BIFUNCTIONAL PROTEIN HLDE"/>
    <property type="match status" value="1"/>
</dbReference>
<dbReference type="GO" id="GO:0033786">
    <property type="term" value="F:heptose-1-phosphate adenylyltransferase activity"/>
    <property type="evidence" value="ECO:0007669"/>
    <property type="project" value="TreeGrafter"/>
</dbReference>
<proteinExistence type="predicted"/>
<dbReference type="GO" id="GO:0033785">
    <property type="term" value="F:heptose 7-phosphate kinase activity"/>
    <property type="evidence" value="ECO:0007669"/>
    <property type="project" value="TreeGrafter"/>
</dbReference>
<dbReference type="PANTHER" id="PTHR46969">
    <property type="entry name" value="BIFUNCTIONAL PROTEIN HLDE"/>
    <property type="match status" value="1"/>
</dbReference>
<gene>
    <name evidence="5" type="ORF">GTO89_08305</name>
</gene>
<organism evidence="5 6">
    <name type="scientific">Heliomicrobium gestii</name>
    <name type="common">Heliobacterium gestii</name>
    <dbReference type="NCBI Taxonomy" id="2699"/>
    <lineage>
        <taxon>Bacteria</taxon>
        <taxon>Bacillati</taxon>
        <taxon>Bacillota</taxon>
        <taxon>Clostridia</taxon>
        <taxon>Eubacteriales</taxon>
        <taxon>Heliobacteriaceae</taxon>
        <taxon>Heliomicrobium</taxon>
    </lineage>
</organism>
<dbReference type="InterPro" id="IPR004821">
    <property type="entry name" value="Cyt_trans-like"/>
</dbReference>
<dbReference type="OrthoDB" id="9802794at2"/>
<evidence type="ECO:0000313" key="5">
    <source>
        <dbReference type="EMBL" id="MZP43036.1"/>
    </source>
</evidence>
<keyword evidence="5" id="KW-0808">Transferase</keyword>
<name>A0A845LJJ1_HELGE</name>
<evidence type="ECO:0000256" key="1">
    <source>
        <dbReference type="ARBA" id="ARBA00023268"/>
    </source>
</evidence>
<protein>
    <submittedName>
        <fullName evidence="5">Adenylyltransferase/cytidyltransferase family protein</fullName>
    </submittedName>
</protein>
<dbReference type="AlphaFoldDB" id="A0A845LJJ1"/>
<evidence type="ECO:0000259" key="4">
    <source>
        <dbReference type="Pfam" id="PF01467"/>
    </source>
</evidence>
<comment type="caution">
    <text evidence="5">The sequence shown here is derived from an EMBL/GenBank/DDBJ whole genome shotgun (WGS) entry which is preliminary data.</text>
</comment>
<feature type="domain" description="Carbohydrate kinase PfkB" evidence="3">
    <location>
        <begin position="203"/>
        <end position="496"/>
    </location>
</feature>
<dbReference type="NCBIfam" id="TIGR00125">
    <property type="entry name" value="cyt_tran_rel"/>
    <property type="match status" value="1"/>
</dbReference>
<evidence type="ECO:0000313" key="6">
    <source>
        <dbReference type="Proteomes" id="UP000471031"/>
    </source>
</evidence>
<accession>A0A845LJJ1</accession>
<evidence type="ECO:0000256" key="2">
    <source>
        <dbReference type="ARBA" id="ARBA00023277"/>
    </source>
</evidence>
<dbReference type="SUPFAM" id="SSF53613">
    <property type="entry name" value="Ribokinase-like"/>
    <property type="match status" value="1"/>
</dbReference>
<dbReference type="Gene3D" id="3.40.50.620">
    <property type="entry name" value="HUPs"/>
    <property type="match status" value="1"/>
</dbReference>
<dbReference type="SUPFAM" id="SSF52374">
    <property type="entry name" value="Nucleotidylyl transferase"/>
    <property type="match status" value="1"/>
</dbReference>
<keyword evidence="6" id="KW-1185">Reference proteome</keyword>
<dbReference type="InterPro" id="IPR029056">
    <property type="entry name" value="Ribokinase-like"/>
</dbReference>
<keyword evidence="2" id="KW-0119">Carbohydrate metabolism</keyword>
<reference evidence="5 6" key="1">
    <citation type="submission" date="2020-01" db="EMBL/GenBank/DDBJ databases">
        <title>Whole genome sequence of Heliobacterium gestii DSM 11169.</title>
        <authorList>
            <person name="Kyndt J.A."/>
            <person name="Meyer T.E."/>
        </authorList>
    </citation>
    <scope>NUCLEOTIDE SEQUENCE [LARGE SCALE GENOMIC DNA]</scope>
    <source>
        <strain evidence="5 6">DSM 11169</strain>
    </source>
</reference>
<feature type="domain" description="Cytidyltransferase-like" evidence="4">
    <location>
        <begin position="37"/>
        <end position="142"/>
    </location>
</feature>
<dbReference type="InterPro" id="IPR011611">
    <property type="entry name" value="PfkB_dom"/>
</dbReference>
<sequence>MLVEPTGNRKRQKIVDKSHFGAICERLRDEGKKVVLCHGVFDLLHPGHIIHLDQAASLGDVLVVSVTSAPYVNKGPGRPYFSDEHRMTSLAALECVDFVVLSEQATALEIIEIVRPDVYVKGKEYAEAKNDVTANIDKEIEQTRRCGGDVHYTEGDVFSSTRLLNRHFDVLPPGVREFAEELTGRIRFDEVRRFVEAMASLKVLVVGDIIIDEYVMCQTMGLTSKDRAISVRYDGENRFLGGSLAIARHLAGFSQNVTATGILGGESHIHTLMLNELSREMYLDLVFDADYRTIVKRRYVERHGIRNEYEKMFSINYFPDERTADGEKRERYLEKLRRTVADYDLVVLCDFGHGAIDQQVMEIVQEKARFLAVNCQTNSANYGMNLITKYKKADTFTIDERELRLAMADPRGAEGALLTRLSQQLGARQGWVTLGSKGSVAVDREERRFVHPALTLTVLDTVGAGDAFYALSSMSAYLEAPVEIGSLLGNIAGSIASNYLGNSQSVRKGDLLKFVSTVLNI</sequence>
<dbReference type="Gene3D" id="3.40.1190.20">
    <property type="match status" value="1"/>
</dbReference>
<dbReference type="EMBL" id="WXEX01000006">
    <property type="protein sequence ID" value="MZP43036.1"/>
    <property type="molecule type" value="Genomic_DNA"/>
</dbReference>
<dbReference type="InterPro" id="IPR014729">
    <property type="entry name" value="Rossmann-like_a/b/a_fold"/>
</dbReference>
<keyword evidence="1" id="KW-0511">Multifunctional enzyme</keyword>
<dbReference type="GO" id="GO:0005829">
    <property type="term" value="C:cytosol"/>
    <property type="evidence" value="ECO:0007669"/>
    <property type="project" value="TreeGrafter"/>
</dbReference>
<dbReference type="Proteomes" id="UP000471031">
    <property type="component" value="Unassembled WGS sequence"/>
</dbReference>